<accession>A0ABS4GF99</accession>
<evidence type="ECO:0000256" key="6">
    <source>
        <dbReference type="ARBA" id="ARBA00022679"/>
    </source>
</evidence>
<evidence type="ECO:0000256" key="8">
    <source>
        <dbReference type="ARBA" id="ARBA00022842"/>
    </source>
</evidence>
<dbReference type="Gene3D" id="3.40.50.1220">
    <property type="entry name" value="TPP-binding domain"/>
    <property type="match status" value="1"/>
</dbReference>
<proteinExistence type="inferred from homology"/>
<dbReference type="InterPro" id="IPR012000">
    <property type="entry name" value="Thiamin_PyroP_enz_cen_dom"/>
</dbReference>
<keyword evidence="6 12" id="KW-0808">Transferase</keyword>
<dbReference type="InterPro" id="IPR012001">
    <property type="entry name" value="Thiamin_PyroP_enz_TPP-bd_dom"/>
</dbReference>
<comment type="catalytic activity">
    <reaction evidence="11 12">
        <text>2 pyruvate + H(+) = (2S)-2-acetolactate + CO2</text>
        <dbReference type="Rhea" id="RHEA:25249"/>
        <dbReference type="ChEBI" id="CHEBI:15361"/>
        <dbReference type="ChEBI" id="CHEBI:15378"/>
        <dbReference type="ChEBI" id="CHEBI:16526"/>
        <dbReference type="ChEBI" id="CHEBI:58476"/>
        <dbReference type="EC" id="2.2.1.6"/>
    </reaction>
</comment>
<organism evidence="16 17">
    <name type="scientific">Sedimentibacter acidaminivorans</name>
    <dbReference type="NCBI Taxonomy" id="913099"/>
    <lineage>
        <taxon>Bacteria</taxon>
        <taxon>Bacillati</taxon>
        <taxon>Bacillota</taxon>
        <taxon>Tissierellia</taxon>
        <taxon>Sedimentibacter</taxon>
    </lineage>
</organism>
<protein>
    <recommendedName>
        <fullName evidence="4 12">Acetolactate synthase</fullName>
        <ecNumber evidence="4 12">2.2.1.6</ecNumber>
    </recommendedName>
</protein>
<comment type="similarity">
    <text evidence="3 12">Belongs to the TPP enzyme family.</text>
</comment>
<dbReference type="CDD" id="cd07035">
    <property type="entry name" value="TPP_PYR_POX_like"/>
    <property type="match status" value="1"/>
</dbReference>
<comment type="caution">
    <text evidence="16">The sequence shown here is derived from an EMBL/GenBank/DDBJ whole genome shotgun (WGS) entry which is preliminary data.</text>
</comment>
<evidence type="ECO:0000256" key="3">
    <source>
        <dbReference type="ARBA" id="ARBA00007812"/>
    </source>
</evidence>
<dbReference type="InterPro" id="IPR012846">
    <property type="entry name" value="Acetolactate_synth_lsu"/>
</dbReference>
<dbReference type="NCBIfam" id="TIGR00118">
    <property type="entry name" value="acolac_lg"/>
    <property type="match status" value="1"/>
</dbReference>
<feature type="domain" description="Thiamine pyrophosphate enzyme TPP-binding" evidence="14">
    <location>
        <begin position="377"/>
        <end position="525"/>
    </location>
</feature>
<keyword evidence="17" id="KW-1185">Reference proteome</keyword>
<dbReference type="PROSITE" id="PS00187">
    <property type="entry name" value="TPP_ENZYMES"/>
    <property type="match status" value="1"/>
</dbReference>
<reference evidence="16 17" key="1">
    <citation type="submission" date="2021-03" db="EMBL/GenBank/DDBJ databases">
        <title>Genomic Encyclopedia of Type Strains, Phase IV (KMG-IV): sequencing the most valuable type-strain genomes for metagenomic binning, comparative biology and taxonomic classification.</title>
        <authorList>
            <person name="Goeker M."/>
        </authorList>
    </citation>
    <scope>NUCLEOTIDE SEQUENCE [LARGE SCALE GENOMIC DNA]</scope>
    <source>
        <strain evidence="16 17">DSM 24004</strain>
    </source>
</reference>
<dbReference type="GO" id="GO:0003984">
    <property type="term" value="F:acetolactate synthase activity"/>
    <property type="evidence" value="ECO:0007669"/>
    <property type="project" value="UniProtKB-EC"/>
</dbReference>
<dbReference type="InterPro" id="IPR029035">
    <property type="entry name" value="DHS-like_NAD/FAD-binding_dom"/>
</dbReference>
<evidence type="ECO:0000256" key="7">
    <source>
        <dbReference type="ARBA" id="ARBA00022723"/>
    </source>
</evidence>
<feature type="domain" description="Thiamine pyrophosphate enzyme central" evidence="13">
    <location>
        <begin position="191"/>
        <end position="326"/>
    </location>
</feature>
<dbReference type="SUPFAM" id="SSF52518">
    <property type="entry name" value="Thiamin diphosphate-binding fold (THDP-binding)"/>
    <property type="match status" value="2"/>
</dbReference>
<dbReference type="PANTHER" id="PTHR18968">
    <property type="entry name" value="THIAMINE PYROPHOSPHATE ENZYMES"/>
    <property type="match status" value="1"/>
</dbReference>
<dbReference type="Pfam" id="PF02775">
    <property type="entry name" value="TPP_enzyme_C"/>
    <property type="match status" value="1"/>
</dbReference>
<evidence type="ECO:0000313" key="17">
    <source>
        <dbReference type="Proteomes" id="UP001519342"/>
    </source>
</evidence>
<dbReference type="InterPro" id="IPR039368">
    <property type="entry name" value="AHAS_TPP"/>
</dbReference>
<keyword evidence="10 12" id="KW-0100">Branched-chain amino acid biosynthesis</keyword>
<evidence type="ECO:0000259" key="14">
    <source>
        <dbReference type="Pfam" id="PF02775"/>
    </source>
</evidence>
<dbReference type="InterPro" id="IPR000399">
    <property type="entry name" value="TPP-bd_CS"/>
</dbReference>
<dbReference type="InterPro" id="IPR045229">
    <property type="entry name" value="TPP_enz"/>
</dbReference>
<dbReference type="SUPFAM" id="SSF52467">
    <property type="entry name" value="DHS-like NAD/FAD-binding domain"/>
    <property type="match status" value="1"/>
</dbReference>
<evidence type="ECO:0000256" key="10">
    <source>
        <dbReference type="ARBA" id="ARBA00023304"/>
    </source>
</evidence>
<evidence type="ECO:0000256" key="1">
    <source>
        <dbReference type="ARBA" id="ARBA00004974"/>
    </source>
</evidence>
<evidence type="ECO:0000256" key="11">
    <source>
        <dbReference type="ARBA" id="ARBA00048670"/>
    </source>
</evidence>
<comment type="pathway">
    <text evidence="1 12">Amino-acid biosynthesis; L-isoleucine biosynthesis; L-isoleucine from 2-oxobutanoate: step 1/4.</text>
</comment>
<keyword evidence="9 12" id="KW-0786">Thiamine pyrophosphate</keyword>
<dbReference type="EMBL" id="JAGGKS010000006">
    <property type="protein sequence ID" value="MBP1926378.1"/>
    <property type="molecule type" value="Genomic_DNA"/>
</dbReference>
<keyword evidence="5 12" id="KW-0028">Amino-acid biosynthesis</keyword>
<gene>
    <name evidence="16" type="ORF">J2Z76_002243</name>
</gene>
<keyword evidence="7 12" id="KW-0479">Metal-binding</keyword>
<keyword evidence="8 12" id="KW-0460">Magnesium</keyword>
<dbReference type="InterPro" id="IPR029061">
    <property type="entry name" value="THDP-binding"/>
</dbReference>
<dbReference type="Gene3D" id="3.40.50.970">
    <property type="match status" value="2"/>
</dbReference>
<evidence type="ECO:0000256" key="4">
    <source>
        <dbReference type="ARBA" id="ARBA00013145"/>
    </source>
</evidence>
<dbReference type="Pfam" id="PF00205">
    <property type="entry name" value="TPP_enzyme_M"/>
    <property type="match status" value="1"/>
</dbReference>
<dbReference type="PANTHER" id="PTHR18968:SF13">
    <property type="entry name" value="ACETOLACTATE SYNTHASE CATALYTIC SUBUNIT, MITOCHONDRIAL"/>
    <property type="match status" value="1"/>
</dbReference>
<evidence type="ECO:0000256" key="2">
    <source>
        <dbReference type="ARBA" id="ARBA00005025"/>
    </source>
</evidence>
<feature type="domain" description="Thiamine pyrophosphate enzyme N-terminal TPP-binding" evidence="15">
    <location>
        <begin position="5"/>
        <end position="119"/>
    </location>
</feature>
<evidence type="ECO:0000256" key="5">
    <source>
        <dbReference type="ARBA" id="ARBA00022605"/>
    </source>
</evidence>
<comment type="cofactor">
    <cofactor evidence="12">
        <name>thiamine diphosphate</name>
        <dbReference type="ChEBI" id="CHEBI:58937"/>
    </cofactor>
    <text evidence="12">Binds 1 thiamine pyrophosphate per subunit.</text>
</comment>
<comment type="cofactor">
    <cofactor evidence="12">
        <name>Mg(2+)</name>
        <dbReference type="ChEBI" id="CHEBI:18420"/>
    </cofactor>
    <text evidence="12">Binds 1 Mg(2+) ion per subunit.</text>
</comment>
<evidence type="ECO:0000256" key="12">
    <source>
        <dbReference type="RuleBase" id="RU003591"/>
    </source>
</evidence>
<comment type="pathway">
    <text evidence="2 12">Amino-acid biosynthesis; L-valine biosynthesis; L-valine from pyruvate: step 1/4.</text>
</comment>
<evidence type="ECO:0000259" key="13">
    <source>
        <dbReference type="Pfam" id="PF00205"/>
    </source>
</evidence>
<dbReference type="Pfam" id="PF02776">
    <property type="entry name" value="TPP_enzyme_N"/>
    <property type="match status" value="1"/>
</dbReference>
<sequence>MKLSGSQIILKILREKGIDTLFGYPGGAVIPFFDALYDELDYFKMYRPAHEQNGVHAADGYARSTGKLGVFVATSGPGATNTITGIANAYMDSTPLLVISGQVANTLIGKDSFQEVDITGITLSITKHNYLVRKIENLEDVIREAIDVAVNGRPGPVLVDIPKDVFVSQYEYKGKPRKYDGDILVPDEDRIKKAVELINEAKKPIIYAGGGIRISKNDDLLLQLAQKAGIPVANSFMGLGTIPRRNDLSLGFVGMHGFKETNMAVTNCDLLIAIGARFSDRVIGNPNKFAPSAKIIHIDIDSTEVDKNTSQCIPLIGDMKDILIKLIENVDKKDRINWLNEIISCKVKYDIEGQFVPENILGYINKVYDENAIVVTDVGQHQMWTGQFWKFNKSNEFITSGGLGTMGFGFGAAIGAKIGNPNKKTIFITGDGSFRMSCEELVTISKYKIPVIIIMLNNNTLGMVRQWQRMFSQARYSETDNYDDVNYQKLVEAYGIKGYKAESLIELSDILEETCNIDEAIFIECKVNPECSVYPIVPPGRSIDELLLKG</sequence>
<dbReference type="EC" id="2.2.1.6" evidence="4 12"/>
<dbReference type="RefSeq" id="WP_209512111.1">
    <property type="nucleotide sequence ID" value="NZ_JAGGKS010000006.1"/>
</dbReference>
<evidence type="ECO:0000256" key="9">
    <source>
        <dbReference type="ARBA" id="ARBA00023052"/>
    </source>
</evidence>
<dbReference type="InterPro" id="IPR011766">
    <property type="entry name" value="TPP_enzyme_TPP-bd"/>
</dbReference>
<dbReference type="CDD" id="cd02015">
    <property type="entry name" value="TPP_AHAS"/>
    <property type="match status" value="1"/>
</dbReference>
<name>A0ABS4GF99_9FIRM</name>
<dbReference type="Proteomes" id="UP001519342">
    <property type="component" value="Unassembled WGS sequence"/>
</dbReference>
<evidence type="ECO:0000313" key="16">
    <source>
        <dbReference type="EMBL" id="MBP1926378.1"/>
    </source>
</evidence>
<evidence type="ECO:0000259" key="15">
    <source>
        <dbReference type="Pfam" id="PF02776"/>
    </source>
</evidence>